<keyword evidence="2" id="KW-1185">Reference proteome</keyword>
<dbReference type="EMBL" id="KV748265">
    <property type="protein sequence ID" value="OCK87208.1"/>
    <property type="molecule type" value="Genomic_DNA"/>
</dbReference>
<proteinExistence type="predicted"/>
<gene>
    <name evidence="1" type="ORF">K441DRAFT_701435</name>
</gene>
<reference evidence="1 2" key="1">
    <citation type="journal article" date="2016" name="Nat. Commun.">
        <title>Ectomycorrhizal ecology is imprinted in the genome of the dominant symbiotic fungus Cenococcum geophilum.</title>
        <authorList>
            <consortium name="DOE Joint Genome Institute"/>
            <person name="Peter M."/>
            <person name="Kohler A."/>
            <person name="Ohm R.A."/>
            <person name="Kuo A."/>
            <person name="Krutzmann J."/>
            <person name="Morin E."/>
            <person name="Arend M."/>
            <person name="Barry K.W."/>
            <person name="Binder M."/>
            <person name="Choi C."/>
            <person name="Clum A."/>
            <person name="Copeland A."/>
            <person name="Grisel N."/>
            <person name="Haridas S."/>
            <person name="Kipfer T."/>
            <person name="LaButti K."/>
            <person name="Lindquist E."/>
            <person name="Lipzen A."/>
            <person name="Maire R."/>
            <person name="Meier B."/>
            <person name="Mihaltcheva S."/>
            <person name="Molinier V."/>
            <person name="Murat C."/>
            <person name="Poggeler S."/>
            <person name="Quandt C.A."/>
            <person name="Sperisen C."/>
            <person name="Tritt A."/>
            <person name="Tisserant E."/>
            <person name="Crous P.W."/>
            <person name="Henrissat B."/>
            <person name="Nehls U."/>
            <person name="Egli S."/>
            <person name="Spatafora J.W."/>
            <person name="Grigoriev I.V."/>
            <person name="Martin F.M."/>
        </authorList>
    </citation>
    <scope>NUCLEOTIDE SEQUENCE [LARGE SCALE GENOMIC DNA]</scope>
    <source>
        <strain evidence="1 2">1.58</strain>
    </source>
</reference>
<evidence type="ECO:0000313" key="1">
    <source>
        <dbReference type="EMBL" id="OCK87208.1"/>
    </source>
</evidence>
<protein>
    <submittedName>
        <fullName evidence="1">Uncharacterized protein</fullName>
    </submittedName>
</protein>
<sequence>MSGRRDFLNQQAPENYVAGLGRGATGFTTRSDLGPAREGPSEEQMKELLAKRAAQLGQAAPSAYGATEKKDDDDDDDRFQDPDNEVGLFASGINYDRDDDEADRLYQAVDDRMDRRRKITDIRCFHPYREAREKKEREEYERNNPKIQQQFADLKRALGSVTEEEWAALPEVGDMTGRNKRAREARLNNRFYAVPDSVIAGAASSGQLDTSISTSDTSDGTMTNFASIGQAQQSALQVRLDSAAANTSGTETSLGVDHKGYLTSLEKSELKAGEVPVEDINRARILLESAVKTNLRNGPGHVALCRLEEFAGKLTTARKVIARGCELCPHSIDCWQENIRINRENLHNAKIIAANALKLNPRAVSLWMSAVELESTSSAKKRVLRQALDHNSQSVLLWKSLINETENEDEVRLLFAKAVETVPLAEELWLGYSRLCDPEKAQIVLNQARKAIPTSSAIWIQAARLQEQLGANAMVSKIMERAVKSLARENAMLKREEWIKEAYKCEEEGAILTCTAIINSTLAWGLDEDDDRKETFTEDAREAISQGKYETARAIYAYGLRIFYQSKTLWQAAADLEKNHGTREALLQLLEKAVDACPGSEALWLLMVRERFSAGEFDEARRVLARAFTQLPGNENIYTRAVDLEIDAKQFNQARDFLRIARNEASTDRIWIRSATFERNLGNIDEALDLANQALQLFPKAWKLHAIKGQLYESMSKLLEAQEAYSTGTRACPKAVPLYILLSRVQERSGAIVRARSTLDRARLAVPKNDILLCECIRLERRASNMAAANKLMAQALQEVPNSGLLWTEKIMHLESRTQRKPRALEAIKKVDNDPILFVTVARIFWGERRLEKAATWFEKAIVLDADLGDTWAWYYKFLEQHGIPEKKEEVLSKIAMAEPKHGEIWQQVAKDPKNAGKSVEEILKIAITKLE</sequence>
<evidence type="ECO:0000313" key="2">
    <source>
        <dbReference type="Proteomes" id="UP000250078"/>
    </source>
</evidence>
<dbReference type="Proteomes" id="UP000250078">
    <property type="component" value="Unassembled WGS sequence"/>
</dbReference>
<organism evidence="1 2">
    <name type="scientific">Cenococcum geophilum 1.58</name>
    <dbReference type="NCBI Taxonomy" id="794803"/>
    <lineage>
        <taxon>Eukaryota</taxon>
        <taxon>Fungi</taxon>
        <taxon>Dikarya</taxon>
        <taxon>Ascomycota</taxon>
        <taxon>Pezizomycotina</taxon>
        <taxon>Dothideomycetes</taxon>
        <taxon>Pleosporomycetidae</taxon>
        <taxon>Gloniales</taxon>
        <taxon>Gloniaceae</taxon>
        <taxon>Cenococcum</taxon>
    </lineage>
</organism>
<name>A0ACC8ELJ6_9PEZI</name>
<accession>A0ACC8ELJ6</accession>